<dbReference type="OrthoDB" id="9772590at2"/>
<keyword evidence="3 6" id="KW-0801">TPQ</keyword>
<dbReference type="InterPro" id="IPR015800">
    <property type="entry name" value="Cu_amine_oxidase_N2"/>
</dbReference>
<dbReference type="PATRIC" id="fig|861299.3.peg.1472"/>
<evidence type="ECO:0000256" key="7">
    <source>
        <dbReference type="PIRSR" id="PIRSR600269-51"/>
    </source>
</evidence>
<feature type="modified residue" description="2',4',5'-topaquinone" evidence="7">
    <location>
        <position position="442"/>
    </location>
</feature>
<feature type="active site" description="Proton acceptor" evidence="6">
    <location>
        <position position="364"/>
    </location>
</feature>
<dbReference type="PANTHER" id="PTHR10638:SF41">
    <property type="entry name" value="AMINE OXIDASE"/>
    <property type="match status" value="1"/>
</dbReference>
<evidence type="ECO:0000256" key="2">
    <source>
        <dbReference type="ARBA" id="ARBA00022723"/>
    </source>
</evidence>
<dbReference type="SUPFAM" id="SSF49998">
    <property type="entry name" value="Amine oxidase catalytic domain"/>
    <property type="match status" value="1"/>
</dbReference>
<dbReference type="Pfam" id="PF02728">
    <property type="entry name" value="Cu_amine_oxidN3"/>
    <property type="match status" value="1"/>
</dbReference>
<feature type="domain" description="Copper amine oxidase catalytic" evidence="10">
    <location>
        <begin position="298"/>
        <end position="688"/>
    </location>
</feature>
<dbReference type="Gene3D" id="2.70.98.20">
    <property type="entry name" value="Copper amine oxidase, catalytic domain"/>
    <property type="match status" value="1"/>
</dbReference>
<comment type="cofactor">
    <cofactor evidence="8">
        <name>Cu cation</name>
        <dbReference type="ChEBI" id="CHEBI:23378"/>
    </cofactor>
    <text evidence="8">Contains 1 topaquinone per subunit.</text>
</comment>
<dbReference type="InterPro" id="IPR015802">
    <property type="entry name" value="Cu_amine_oxidase_N3"/>
</dbReference>
<evidence type="ECO:0000256" key="6">
    <source>
        <dbReference type="PIRSR" id="PIRSR600269-50"/>
    </source>
</evidence>
<feature type="domain" description="Copper amine oxidase N3-terminal" evidence="12">
    <location>
        <begin position="165"/>
        <end position="250"/>
    </location>
</feature>
<evidence type="ECO:0000256" key="5">
    <source>
        <dbReference type="ARBA" id="ARBA00023008"/>
    </source>
</evidence>
<dbReference type="RefSeq" id="WP_158508676.1">
    <property type="nucleotide sequence ID" value="NZ_CP007128.1"/>
</dbReference>
<evidence type="ECO:0000259" key="12">
    <source>
        <dbReference type="Pfam" id="PF02728"/>
    </source>
</evidence>
<gene>
    <name evidence="13" type="ORF">J421_1449</name>
</gene>
<dbReference type="InterPro" id="IPR036460">
    <property type="entry name" value="Cu_amine_oxidase_C_sf"/>
</dbReference>
<protein>
    <recommendedName>
        <fullName evidence="8">Amine oxidase</fullName>
        <ecNumber evidence="8">1.4.3.-</ecNumber>
    </recommendedName>
</protein>
<evidence type="ECO:0000259" key="11">
    <source>
        <dbReference type="Pfam" id="PF02727"/>
    </source>
</evidence>
<evidence type="ECO:0000259" key="10">
    <source>
        <dbReference type="Pfam" id="PF01179"/>
    </source>
</evidence>
<dbReference type="InParanoid" id="W0RDV4"/>
<dbReference type="Gene3D" id="3.10.450.40">
    <property type="match status" value="2"/>
</dbReference>
<dbReference type="InterPro" id="IPR000269">
    <property type="entry name" value="Cu_amine_oxidase"/>
</dbReference>
<feature type="region of interest" description="Disordered" evidence="9">
    <location>
        <begin position="263"/>
        <end position="291"/>
    </location>
</feature>
<organism evidence="13 14">
    <name type="scientific">Gemmatirosa kalamazoonensis</name>
    <dbReference type="NCBI Taxonomy" id="861299"/>
    <lineage>
        <taxon>Bacteria</taxon>
        <taxon>Pseudomonadati</taxon>
        <taxon>Gemmatimonadota</taxon>
        <taxon>Gemmatimonadia</taxon>
        <taxon>Gemmatimonadales</taxon>
        <taxon>Gemmatimonadaceae</taxon>
        <taxon>Gemmatirosa</taxon>
    </lineage>
</organism>
<feature type="domain" description="Copper amine oxidase N2-terminal" evidence="11">
    <location>
        <begin position="78"/>
        <end position="158"/>
    </location>
</feature>
<dbReference type="SUPFAM" id="SSF54416">
    <property type="entry name" value="Amine oxidase N-terminal region"/>
    <property type="match status" value="2"/>
</dbReference>
<evidence type="ECO:0000313" key="14">
    <source>
        <dbReference type="Proteomes" id="UP000019151"/>
    </source>
</evidence>
<comment type="similarity">
    <text evidence="1 8">Belongs to the copper/topaquinone oxidase family.</text>
</comment>
<comment type="PTM">
    <text evidence="7 8">Topaquinone (TPQ) is generated by copper-dependent autoxidation of a specific tyrosyl residue.</text>
</comment>
<evidence type="ECO:0000256" key="8">
    <source>
        <dbReference type="RuleBase" id="RU000672"/>
    </source>
</evidence>
<dbReference type="eggNOG" id="COG3733">
    <property type="taxonomic scope" value="Bacteria"/>
</dbReference>
<dbReference type="GO" id="GO:0048038">
    <property type="term" value="F:quinone binding"/>
    <property type="evidence" value="ECO:0007669"/>
    <property type="project" value="InterPro"/>
</dbReference>
<proteinExistence type="inferred from homology"/>
<dbReference type="InterPro" id="IPR015798">
    <property type="entry name" value="Cu_amine_oxidase_C"/>
</dbReference>
<keyword evidence="14" id="KW-1185">Reference proteome</keyword>
<dbReference type="GO" id="GO:0009308">
    <property type="term" value="P:amine metabolic process"/>
    <property type="evidence" value="ECO:0007669"/>
    <property type="project" value="UniProtKB-UniRule"/>
</dbReference>
<dbReference type="InterPro" id="IPR016182">
    <property type="entry name" value="Cu_amine_oxidase_N-reg"/>
</dbReference>
<keyword evidence="5 8" id="KW-0186">Copper</keyword>
<dbReference type="PANTHER" id="PTHR10638">
    <property type="entry name" value="COPPER AMINE OXIDASE"/>
    <property type="match status" value="1"/>
</dbReference>
<dbReference type="AlphaFoldDB" id="W0RDV4"/>
<dbReference type="STRING" id="861299.J421_1449"/>
<evidence type="ECO:0000256" key="3">
    <source>
        <dbReference type="ARBA" id="ARBA00022772"/>
    </source>
</evidence>
<sequence length="691" mass="74030">MVLSMKITDSAPVNAALGTGGRFRAPRRAAAGAPRVHRPGARGASVSARARGVRLACAAAWSVLVLGCRGHEPVAVTHPLDPLDAREMDVAREVLLAAGRLGGPRRVSLLDVHEPPKADVVAGRPTRREAFAVVYDARRNETAEAVVDLAARRLASWRLVPGAQPPLDPSDAALADSLVRASAAWRAAVARRGVRDLSTVEVAPWSAGYFGSDAPATARVVRVDTYVRARRPNDMARPIDGVGVVVDLTRRLVRVEDAAAAYPPPDAANEDAAWRPLPPPTTDAPSVTGGGASAAAVRVDGSLVRWRRWRLRVAMRPREGLVLYAVGFDDGARVRSVLHRASLSEMVVPYGDPGPGWYFRNSFDAGEIGMGVGVAALRPGVDAPAGATFVDAVLADVHGVPHRRPRAIAVYERDGGLAWTHAGTGRRARELVVFALCNLGNYDYGFEWTLREDGTIAHRVLLTGAMAARGVPNATAGAHDSLAHPVTGGVAAVHHQHFFSYRLDLDVDGASPNRVDEIETRALDAGPANPYGGGFAAHERTLATERAARRPLDLASARRWIVLNPAARNALGRPTGYLLEPEASAEPFARPGSWVRRRAGFLDAAVWATPFRDDERYAAGDYPYQSPGGDGLARWTAADRPIDGTDVVLWYTLGVTHNPRPEDWPIMPVQAAGFRLVPVGFFDRNPTIGDR</sequence>
<dbReference type="EMBL" id="CP007128">
    <property type="protein sequence ID" value="AHG88986.1"/>
    <property type="molecule type" value="Genomic_DNA"/>
</dbReference>
<dbReference type="Pfam" id="PF01179">
    <property type="entry name" value="Cu_amine_oxid"/>
    <property type="match status" value="1"/>
</dbReference>
<dbReference type="EC" id="1.4.3.-" evidence="8"/>
<keyword evidence="2 8" id="KW-0479">Metal-binding</keyword>
<evidence type="ECO:0000256" key="1">
    <source>
        <dbReference type="ARBA" id="ARBA00007983"/>
    </source>
</evidence>
<feature type="active site" description="Schiff-base intermediate with substrate; via topaquinone" evidence="6">
    <location>
        <position position="442"/>
    </location>
</feature>
<name>W0RDV4_9BACT</name>
<dbReference type="Proteomes" id="UP000019151">
    <property type="component" value="Chromosome"/>
</dbReference>
<dbReference type="GO" id="GO:0005507">
    <property type="term" value="F:copper ion binding"/>
    <property type="evidence" value="ECO:0007669"/>
    <property type="project" value="InterPro"/>
</dbReference>
<keyword evidence="4 8" id="KW-0560">Oxidoreductase</keyword>
<evidence type="ECO:0000256" key="9">
    <source>
        <dbReference type="SAM" id="MobiDB-lite"/>
    </source>
</evidence>
<dbReference type="KEGG" id="gba:J421_1449"/>
<dbReference type="GO" id="GO:0008131">
    <property type="term" value="F:primary methylamine oxidase activity"/>
    <property type="evidence" value="ECO:0007669"/>
    <property type="project" value="InterPro"/>
</dbReference>
<dbReference type="HOGENOM" id="CLU_011500_3_2_0"/>
<accession>W0RDV4</accession>
<dbReference type="Pfam" id="PF02727">
    <property type="entry name" value="Cu_amine_oxidN2"/>
    <property type="match status" value="1"/>
</dbReference>
<reference evidence="13 14" key="1">
    <citation type="journal article" date="2014" name="Genome Announc.">
        <title>Genome Sequence and Methylome of Soil Bacterium Gemmatirosa kalamazoonensis KBS708T, a Member of the Rarely Cultivated Gemmatimonadetes Phylum.</title>
        <authorList>
            <person name="Debruyn J.M."/>
            <person name="Radosevich M."/>
            <person name="Wommack K.E."/>
            <person name="Polson S.W."/>
            <person name="Hauser L.J."/>
            <person name="Fawaz M.N."/>
            <person name="Korlach J."/>
            <person name="Tsai Y.C."/>
        </authorList>
    </citation>
    <scope>NUCLEOTIDE SEQUENCE [LARGE SCALE GENOMIC DNA]</scope>
    <source>
        <strain evidence="13 14">KBS708</strain>
    </source>
</reference>
<evidence type="ECO:0000313" key="13">
    <source>
        <dbReference type="EMBL" id="AHG88986.1"/>
    </source>
</evidence>
<evidence type="ECO:0000256" key="4">
    <source>
        <dbReference type="ARBA" id="ARBA00023002"/>
    </source>
</evidence>